<protein>
    <submittedName>
        <fullName evidence="1">Capsid protein</fullName>
    </submittedName>
</protein>
<dbReference type="EMBL" id="GU735272">
    <property type="protein sequence ID" value="ADE29253.1"/>
    <property type="molecule type" value="Genomic_DNA"/>
</dbReference>
<proteinExistence type="predicted"/>
<name>D5L2J4_9VIRU</name>
<evidence type="ECO:0000313" key="1">
    <source>
        <dbReference type="EMBL" id="ADE29253.1"/>
    </source>
</evidence>
<reference evidence="1" key="1">
    <citation type="journal article" date="2010" name="Environ. Microbiol.">
        <title>The metavirome of a hypersaline environment.</title>
        <authorList>
            <person name="Santos F."/>
            <person name="Yarza P."/>
            <person name="Parro V."/>
            <person name="Briones C."/>
            <person name="Anton J."/>
        </authorList>
    </citation>
    <scope>NUCLEOTIDE SEQUENCE</scope>
</reference>
<sequence length="125" mass="13142">MSRIDIGPSGGPFVELDESSGDFVIRIPNNLIDIDTARITNVGTPVNGSDVATKSYADSLEQGLDVKDSVRVTTNNTNIDLTASTDPNPIDGVSLSDGDRILLKDQTTASENGIYDAVTATDPTT</sequence>
<organism evidence="1">
    <name type="scientific">uncultured virus</name>
    <dbReference type="NCBI Taxonomy" id="340016"/>
    <lineage>
        <taxon>Viruses</taxon>
        <taxon>environmental samples</taxon>
    </lineage>
</organism>
<accession>D5L2J4</accession>